<evidence type="ECO:0000256" key="9">
    <source>
        <dbReference type="PROSITE-ProRule" id="PRU01213"/>
    </source>
</evidence>
<dbReference type="InterPro" id="IPR005116">
    <property type="entry name" value="Transp-assoc_OB_typ1"/>
</dbReference>
<protein>
    <submittedName>
        <fullName evidence="12">Molybdate ABC transporter ATP-binding protein ModC</fullName>
    </submittedName>
</protein>
<feature type="domain" description="ABC transporter" evidence="10">
    <location>
        <begin position="1"/>
        <end position="235"/>
    </location>
</feature>
<proteinExistence type="predicted"/>
<evidence type="ECO:0000256" key="4">
    <source>
        <dbReference type="ARBA" id="ARBA00022519"/>
    </source>
</evidence>
<keyword evidence="13" id="KW-1185">Reference proteome</keyword>
<dbReference type="Pfam" id="PF03459">
    <property type="entry name" value="TOBE"/>
    <property type="match status" value="1"/>
</dbReference>
<evidence type="ECO:0000256" key="3">
    <source>
        <dbReference type="ARBA" id="ARBA00022505"/>
    </source>
</evidence>
<dbReference type="InterPro" id="IPR027417">
    <property type="entry name" value="P-loop_NTPase"/>
</dbReference>
<evidence type="ECO:0000256" key="6">
    <source>
        <dbReference type="ARBA" id="ARBA00022840"/>
    </source>
</evidence>
<dbReference type="GO" id="GO:0005524">
    <property type="term" value="F:ATP binding"/>
    <property type="evidence" value="ECO:0007669"/>
    <property type="project" value="UniProtKB-KW"/>
</dbReference>
<sequence length="361" mass="39730">MQLIRARFRLRHPGFSLDTDLELPGRGVSALFGHSGSGKTSLLRCIAGLERAAEGFLEVNGELWQDSSSGHFLPTHKRPLGYVFQEASLFEHLSVRRNLEYGQRRIPARERRVQLEQAVELLGIGHLLERMPGGLSGGERQRVGIARALLTSPRLLLMDEPLAALDLKRKGEILPYLERLHDELDIPVLYVSHSPDEVARLADHLVLLDDGKVLASGSLAQTLARLDLPTAHEDEAGVVIEGRVLGFDTRYQLLTLALPGSSLSVRVAHSPVEAGRGLRFRVLARDVSLSLEKQRDSSILNLLPARVVEESPAANAAHVLVRLDVDGAPMLARITRFSRDQLGLYPGQTLWAQIKSVALLA</sequence>
<keyword evidence="3 9" id="KW-0500">Molybdenum</keyword>
<evidence type="ECO:0000259" key="11">
    <source>
        <dbReference type="PROSITE" id="PS51866"/>
    </source>
</evidence>
<dbReference type="PROSITE" id="PS00211">
    <property type="entry name" value="ABC_TRANSPORTER_1"/>
    <property type="match status" value="1"/>
</dbReference>
<dbReference type="EMBL" id="AP013068">
    <property type="protein sequence ID" value="BAN50045.1"/>
    <property type="molecule type" value="Genomic_DNA"/>
</dbReference>
<dbReference type="InterPro" id="IPR050334">
    <property type="entry name" value="Molybdenum_import_ModC"/>
</dbReference>
<keyword evidence="6 12" id="KW-0067">ATP-binding</keyword>
<keyword evidence="1" id="KW-0813">Transport</keyword>
<dbReference type="PANTHER" id="PTHR43514">
    <property type="entry name" value="ABC TRANSPORTER I FAMILY MEMBER 10"/>
    <property type="match status" value="1"/>
</dbReference>
<gene>
    <name evidence="12" type="primary">modC</name>
    <name evidence="12" type="ORF">PCA10_43130</name>
</gene>
<dbReference type="InterPro" id="IPR004606">
    <property type="entry name" value="Mop_domain"/>
</dbReference>
<dbReference type="GO" id="GO:0140359">
    <property type="term" value="F:ABC-type transporter activity"/>
    <property type="evidence" value="ECO:0007669"/>
    <property type="project" value="InterPro"/>
</dbReference>
<dbReference type="OrthoDB" id="9802264at2"/>
<dbReference type="Gene3D" id="2.40.50.100">
    <property type="match status" value="1"/>
</dbReference>
<evidence type="ECO:0000256" key="1">
    <source>
        <dbReference type="ARBA" id="ARBA00022448"/>
    </source>
</evidence>
<keyword evidence="2" id="KW-1003">Cell membrane</keyword>
<evidence type="ECO:0000313" key="13">
    <source>
        <dbReference type="Proteomes" id="UP000015503"/>
    </source>
</evidence>
<organism evidence="12 13">
    <name type="scientific">Metapseudomonas resinovorans NBRC 106553</name>
    <dbReference type="NCBI Taxonomy" id="1245471"/>
    <lineage>
        <taxon>Bacteria</taxon>
        <taxon>Pseudomonadati</taxon>
        <taxon>Pseudomonadota</taxon>
        <taxon>Gammaproteobacteria</taxon>
        <taxon>Pseudomonadales</taxon>
        <taxon>Pseudomonadaceae</taxon>
        <taxon>Metapseudomonas</taxon>
    </lineage>
</organism>
<dbReference type="KEGG" id="pre:PCA10_43130"/>
<reference evidence="12 13" key="1">
    <citation type="journal article" date="2013" name="Genome Announc.">
        <title>Complete Genome Sequence of the Carbazole Degrader Pseudomonas resinovorans Strain CA10 (NBRC 106553).</title>
        <authorList>
            <person name="Shintani M."/>
            <person name="Hosoyama A."/>
            <person name="Ohji S."/>
            <person name="Tsuchikane K."/>
            <person name="Takarada H."/>
            <person name="Yamazoe A."/>
            <person name="Fujita N."/>
            <person name="Nojiri H."/>
        </authorList>
    </citation>
    <scope>NUCLEOTIDE SEQUENCE [LARGE SCALE GENOMIC DNA]</scope>
    <source>
        <strain evidence="12 13">NBRC 106553</strain>
    </source>
</reference>
<name>S6AMH9_METRE</name>
<dbReference type="GO" id="GO:0016887">
    <property type="term" value="F:ATP hydrolysis activity"/>
    <property type="evidence" value="ECO:0007669"/>
    <property type="project" value="InterPro"/>
</dbReference>
<dbReference type="SUPFAM" id="SSF50331">
    <property type="entry name" value="MOP-like"/>
    <property type="match status" value="1"/>
</dbReference>
<feature type="domain" description="Mop" evidence="11">
    <location>
        <begin position="296"/>
        <end position="361"/>
    </location>
</feature>
<dbReference type="GO" id="GO:0015098">
    <property type="term" value="F:molybdate ion transmembrane transporter activity"/>
    <property type="evidence" value="ECO:0007669"/>
    <property type="project" value="InterPro"/>
</dbReference>
<dbReference type="SMART" id="SM00382">
    <property type="entry name" value="AAA"/>
    <property type="match status" value="1"/>
</dbReference>
<evidence type="ECO:0000313" key="12">
    <source>
        <dbReference type="EMBL" id="BAN50045.1"/>
    </source>
</evidence>
<dbReference type="PANTHER" id="PTHR43514:SF10">
    <property type="entry name" value="MOLYBDENUM IMPORT ATP-BINDING PROTEIN MODC 2"/>
    <property type="match status" value="1"/>
</dbReference>
<evidence type="ECO:0000256" key="8">
    <source>
        <dbReference type="ARBA" id="ARBA00023136"/>
    </source>
</evidence>
<dbReference type="RefSeq" id="WP_016494178.1">
    <property type="nucleotide sequence ID" value="NC_021499.1"/>
</dbReference>
<dbReference type="Gene3D" id="3.40.50.300">
    <property type="entry name" value="P-loop containing nucleotide triphosphate hydrolases"/>
    <property type="match status" value="1"/>
</dbReference>
<dbReference type="HOGENOM" id="CLU_000604_1_1_6"/>
<accession>S6AMH9</accession>
<dbReference type="SUPFAM" id="SSF52540">
    <property type="entry name" value="P-loop containing nucleoside triphosphate hydrolases"/>
    <property type="match status" value="1"/>
</dbReference>
<dbReference type="Proteomes" id="UP000015503">
    <property type="component" value="Chromosome"/>
</dbReference>
<evidence type="ECO:0000256" key="5">
    <source>
        <dbReference type="ARBA" id="ARBA00022741"/>
    </source>
</evidence>
<dbReference type="AlphaFoldDB" id="S6AMH9"/>
<keyword evidence="5" id="KW-0547">Nucleotide-binding</keyword>
<dbReference type="Pfam" id="PF00005">
    <property type="entry name" value="ABC_tran"/>
    <property type="match status" value="1"/>
</dbReference>
<evidence type="ECO:0000256" key="2">
    <source>
        <dbReference type="ARBA" id="ARBA00022475"/>
    </source>
</evidence>
<dbReference type="InterPro" id="IPR008995">
    <property type="entry name" value="Mo/tungstate-bd_C_term_dom"/>
</dbReference>
<dbReference type="PROSITE" id="PS51866">
    <property type="entry name" value="MOP"/>
    <property type="match status" value="1"/>
</dbReference>
<dbReference type="InterPro" id="IPR011868">
    <property type="entry name" value="ModC_ABC_ATP-bd"/>
</dbReference>
<dbReference type="InterPro" id="IPR003593">
    <property type="entry name" value="AAA+_ATPase"/>
</dbReference>
<evidence type="ECO:0000259" key="10">
    <source>
        <dbReference type="PROSITE" id="PS50893"/>
    </source>
</evidence>
<keyword evidence="7" id="KW-1278">Translocase</keyword>
<evidence type="ECO:0000256" key="7">
    <source>
        <dbReference type="ARBA" id="ARBA00022967"/>
    </source>
</evidence>
<keyword evidence="8" id="KW-0472">Membrane</keyword>
<dbReference type="NCBIfam" id="TIGR02142">
    <property type="entry name" value="modC_ABC"/>
    <property type="match status" value="1"/>
</dbReference>
<dbReference type="InterPro" id="IPR003439">
    <property type="entry name" value="ABC_transporter-like_ATP-bd"/>
</dbReference>
<dbReference type="PROSITE" id="PS50893">
    <property type="entry name" value="ABC_TRANSPORTER_2"/>
    <property type="match status" value="1"/>
</dbReference>
<dbReference type="GO" id="GO:0016020">
    <property type="term" value="C:membrane"/>
    <property type="evidence" value="ECO:0007669"/>
    <property type="project" value="InterPro"/>
</dbReference>
<dbReference type="eggNOG" id="COG4148">
    <property type="taxonomic scope" value="Bacteria"/>
</dbReference>
<keyword evidence="4" id="KW-0997">Cell inner membrane</keyword>
<dbReference type="STRING" id="1245471.PCA10_43130"/>
<dbReference type="InterPro" id="IPR017871">
    <property type="entry name" value="ABC_transporter-like_CS"/>
</dbReference>
<dbReference type="PATRIC" id="fig|1245471.3.peg.4362"/>